<proteinExistence type="predicted"/>
<dbReference type="Proteomes" id="UP000800235">
    <property type="component" value="Unassembled WGS sequence"/>
</dbReference>
<evidence type="ECO:0000256" key="3">
    <source>
        <dbReference type="ARBA" id="ARBA00022692"/>
    </source>
</evidence>
<evidence type="ECO:0000313" key="8">
    <source>
        <dbReference type="Proteomes" id="UP000800235"/>
    </source>
</evidence>
<feature type="transmembrane region" description="Helical" evidence="6">
    <location>
        <begin position="82"/>
        <end position="107"/>
    </location>
</feature>
<evidence type="ECO:0000256" key="5">
    <source>
        <dbReference type="ARBA" id="ARBA00023136"/>
    </source>
</evidence>
<comment type="subcellular location">
    <subcellularLocation>
        <location evidence="1">Membrane</location>
        <topology evidence="1">Multi-pass membrane protein</topology>
    </subcellularLocation>
</comment>
<evidence type="ECO:0000256" key="2">
    <source>
        <dbReference type="ARBA" id="ARBA00022448"/>
    </source>
</evidence>
<evidence type="ECO:0000256" key="1">
    <source>
        <dbReference type="ARBA" id="ARBA00004141"/>
    </source>
</evidence>
<keyword evidence="2" id="KW-0813">Transport</keyword>
<evidence type="ECO:0000313" key="7">
    <source>
        <dbReference type="EMBL" id="KAF2425521.1"/>
    </source>
</evidence>
<gene>
    <name evidence="7" type="ORF">EJ08DRAFT_663586</name>
</gene>
<dbReference type="PANTHER" id="PTHR45649">
    <property type="entry name" value="AMINO-ACID PERMEASE BAT1"/>
    <property type="match status" value="1"/>
</dbReference>
<accession>A0A9P4NL83</accession>
<keyword evidence="5 6" id="KW-0472">Membrane</keyword>
<keyword evidence="8" id="KW-1185">Reference proteome</keyword>
<dbReference type="InterPro" id="IPR002293">
    <property type="entry name" value="AA/rel_permease1"/>
</dbReference>
<dbReference type="OrthoDB" id="3257095at2759"/>
<reference evidence="7" key="1">
    <citation type="journal article" date="2020" name="Stud. Mycol.">
        <title>101 Dothideomycetes genomes: a test case for predicting lifestyles and emergence of pathogens.</title>
        <authorList>
            <person name="Haridas S."/>
            <person name="Albert R."/>
            <person name="Binder M."/>
            <person name="Bloem J."/>
            <person name="Labutti K."/>
            <person name="Salamov A."/>
            <person name="Andreopoulos B."/>
            <person name="Baker S."/>
            <person name="Barry K."/>
            <person name="Bills G."/>
            <person name="Bluhm B."/>
            <person name="Cannon C."/>
            <person name="Castanera R."/>
            <person name="Culley D."/>
            <person name="Daum C."/>
            <person name="Ezra D."/>
            <person name="Gonzalez J."/>
            <person name="Henrissat B."/>
            <person name="Kuo A."/>
            <person name="Liang C."/>
            <person name="Lipzen A."/>
            <person name="Lutzoni F."/>
            <person name="Magnuson J."/>
            <person name="Mondo S."/>
            <person name="Nolan M."/>
            <person name="Ohm R."/>
            <person name="Pangilinan J."/>
            <person name="Park H.-J."/>
            <person name="Ramirez L."/>
            <person name="Alfaro M."/>
            <person name="Sun H."/>
            <person name="Tritt A."/>
            <person name="Yoshinaga Y."/>
            <person name="Zwiers L.-H."/>
            <person name="Turgeon B."/>
            <person name="Goodwin S."/>
            <person name="Spatafora J."/>
            <person name="Crous P."/>
            <person name="Grigoriev I."/>
        </authorList>
    </citation>
    <scope>NUCLEOTIDE SEQUENCE</scope>
    <source>
        <strain evidence="7">CBS 130266</strain>
    </source>
</reference>
<feature type="transmembrane region" description="Helical" evidence="6">
    <location>
        <begin position="46"/>
        <end position="70"/>
    </location>
</feature>
<dbReference type="Pfam" id="PF13520">
    <property type="entry name" value="AA_permease_2"/>
    <property type="match status" value="1"/>
</dbReference>
<dbReference type="AlphaFoldDB" id="A0A9P4NL83"/>
<feature type="transmembrane region" description="Helical" evidence="6">
    <location>
        <begin position="149"/>
        <end position="167"/>
    </location>
</feature>
<keyword evidence="3 6" id="KW-0812">Transmembrane</keyword>
<organism evidence="7 8">
    <name type="scientific">Tothia fuscella</name>
    <dbReference type="NCBI Taxonomy" id="1048955"/>
    <lineage>
        <taxon>Eukaryota</taxon>
        <taxon>Fungi</taxon>
        <taxon>Dikarya</taxon>
        <taxon>Ascomycota</taxon>
        <taxon>Pezizomycotina</taxon>
        <taxon>Dothideomycetes</taxon>
        <taxon>Pleosporomycetidae</taxon>
        <taxon>Venturiales</taxon>
        <taxon>Cylindrosympodiaceae</taxon>
        <taxon>Tothia</taxon>
    </lineage>
</organism>
<dbReference type="EMBL" id="MU007069">
    <property type="protein sequence ID" value="KAF2425521.1"/>
    <property type="molecule type" value="Genomic_DNA"/>
</dbReference>
<dbReference type="GO" id="GO:0016020">
    <property type="term" value="C:membrane"/>
    <property type="evidence" value="ECO:0007669"/>
    <property type="project" value="UniProtKB-SubCell"/>
</dbReference>
<keyword evidence="4 6" id="KW-1133">Transmembrane helix</keyword>
<feature type="transmembrane region" description="Helical" evidence="6">
    <location>
        <begin position="114"/>
        <end position="137"/>
    </location>
</feature>
<evidence type="ECO:0000256" key="4">
    <source>
        <dbReference type="ARBA" id="ARBA00022989"/>
    </source>
</evidence>
<sequence length="263" mass="29275">MSQELKSKHDTYAATQDVEEVRSMNGAQRVAVAAGQSPNQPILERYINLASVINFDVILLCSWEAFALTFQFALLNGGPASMASICWSSIQVVGQFCTICTQVLGLIQGWITIFAWMIAAAGPPAIVANIITALAVFSYDTYVPKSWHTMLIMWALIMVPFVFNLWFRKLINALETVGGLCHVCFYIISMVTLVVMAGRSTDEFVWKTLTHGQSGWENQGVTWSLGLLMITFSINGFDGVLHMSGFTRGRRTIQLFANTRERR</sequence>
<evidence type="ECO:0000256" key="6">
    <source>
        <dbReference type="SAM" id="Phobius"/>
    </source>
</evidence>
<dbReference type="PANTHER" id="PTHR45649:SF5">
    <property type="entry name" value="GABA TRANSPORTER (EUROFUNG)-RELATED"/>
    <property type="match status" value="1"/>
</dbReference>
<dbReference type="GO" id="GO:0022857">
    <property type="term" value="F:transmembrane transporter activity"/>
    <property type="evidence" value="ECO:0007669"/>
    <property type="project" value="InterPro"/>
</dbReference>
<feature type="transmembrane region" description="Helical" evidence="6">
    <location>
        <begin position="179"/>
        <end position="200"/>
    </location>
</feature>
<comment type="caution">
    <text evidence="7">The sequence shown here is derived from an EMBL/GenBank/DDBJ whole genome shotgun (WGS) entry which is preliminary data.</text>
</comment>
<protein>
    <submittedName>
        <fullName evidence="7">Uncharacterized protein</fullName>
    </submittedName>
</protein>
<name>A0A9P4NL83_9PEZI</name>
<feature type="transmembrane region" description="Helical" evidence="6">
    <location>
        <begin position="220"/>
        <end position="241"/>
    </location>
</feature>